<evidence type="ECO:0008006" key="4">
    <source>
        <dbReference type="Google" id="ProtNLM"/>
    </source>
</evidence>
<evidence type="ECO:0000256" key="1">
    <source>
        <dbReference type="SAM" id="MobiDB-lite"/>
    </source>
</evidence>
<dbReference type="Proteomes" id="UP001500909">
    <property type="component" value="Unassembled WGS sequence"/>
</dbReference>
<comment type="caution">
    <text evidence="2">The sequence shown here is derived from an EMBL/GenBank/DDBJ whole genome shotgun (WGS) entry which is preliminary data.</text>
</comment>
<gene>
    <name evidence="2" type="ORF">GCM10010361_44930</name>
</gene>
<organism evidence="2 3">
    <name type="scientific">Streptomyces olivaceiscleroticus</name>
    <dbReference type="NCBI Taxonomy" id="68245"/>
    <lineage>
        <taxon>Bacteria</taxon>
        <taxon>Bacillati</taxon>
        <taxon>Actinomycetota</taxon>
        <taxon>Actinomycetes</taxon>
        <taxon>Kitasatosporales</taxon>
        <taxon>Streptomycetaceae</taxon>
        <taxon>Streptomyces</taxon>
    </lineage>
</organism>
<feature type="region of interest" description="Disordered" evidence="1">
    <location>
        <begin position="93"/>
        <end position="115"/>
    </location>
</feature>
<reference evidence="3" key="1">
    <citation type="journal article" date="2019" name="Int. J. Syst. Evol. Microbiol.">
        <title>The Global Catalogue of Microorganisms (GCM) 10K type strain sequencing project: providing services to taxonomists for standard genome sequencing and annotation.</title>
        <authorList>
            <consortium name="The Broad Institute Genomics Platform"/>
            <consortium name="The Broad Institute Genome Sequencing Center for Infectious Disease"/>
            <person name="Wu L."/>
            <person name="Ma J."/>
        </authorList>
    </citation>
    <scope>NUCLEOTIDE SEQUENCE [LARGE SCALE GENOMIC DNA]</scope>
    <source>
        <strain evidence="3">JCM 4805</strain>
    </source>
</reference>
<proteinExistence type="predicted"/>
<accession>A0ABP3KBB6</accession>
<protein>
    <recommendedName>
        <fullName evidence="4">Transcriptional regulator</fullName>
    </recommendedName>
</protein>
<dbReference type="RefSeq" id="WP_346096950.1">
    <property type="nucleotide sequence ID" value="NZ_BAAABY010000032.1"/>
</dbReference>
<evidence type="ECO:0000313" key="2">
    <source>
        <dbReference type="EMBL" id="GAA0475517.1"/>
    </source>
</evidence>
<dbReference type="EMBL" id="BAAABY010000032">
    <property type="protein sequence ID" value="GAA0475517.1"/>
    <property type="molecule type" value="Genomic_DNA"/>
</dbReference>
<sequence>MPRTESPADRELCEAVRKAHRQTISCKQLETWRAAKLLPSNFRRALGRGQGKASWFHPAAVRIAAELGRNSRPGRSLHETVLRAFTTNPYTFTEGRSARHPLTGQPEPFSPEPGVRTALESHLRKPRLTDEIFQRISDGASVDDALADANVELHRFAHESAQLLARRRRSLPASWQGDQKLRDVAAAITQLVADWVNGDGLPSEAVAEDSAMLLRAMGVDRPAGEREQVKSLIIADALKGGLPELDVSAYPKGANERVTALGQRTYREICEVALIVHFVARTIRNRRLSLTLLPGSQLVNRTAVLYATDPWLHQWMTVLEHAIGPQGPANWSGTTTVIAALCCHPCGLEYARRLESLLAYSYGDSSASQVEGQLGESLATKAGET</sequence>
<keyword evidence="3" id="KW-1185">Reference proteome</keyword>
<evidence type="ECO:0000313" key="3">
    <source>
        <dbReference type="Proteomes" id="UP001500909"/>
    </source>
</evidence>
<name>A0ABP3KBB6_9ACTN</name>